<keyword evidence="3" id="KW-0378">Hydrolase</keyword>
<gene>
    <name evidence="8" type="ORF">CEE37_13200</name>
</gene>
<evidence type="ECO:0000256" key="6">
    <source>
        <dbReference type="ARBA" id="ARBA00023034"/>
    </source>
</evidence>
<dbReference type="Proteomes" id="UP000319619">
    <property type="component" value="Unassembled WGS sequence"/>
</dbReference>
<comment type="caution">
    <text evidence="8">The sequence shown here is derived from an EMBL/GenBank/DDBJ whole genome shotgun (WGS) entry which is preliminary data.</text>
</comment>
<dbReference type="PANTHER" id="PTHR13572:SF4">
    <property type="entry name" value="RE57134P"/>
    <property type="match status" value="1"/>
</dbReference>
<dbReference type="EMBL" id="NJBN01000011">
    <property type="protein sequence ID" value="TKJ37915.1"/>
    <property type="molecule type" value="Genomic_DNA"/>
</dbReference>
<evidence type="ECO:0000256" key="7">
    <source>
        <dbReference type="ARBA" id="ARBA00023136"/>
    </source>
</evidence>
<proteinExistence type="predicted"/>
<organism evidence="8 9">
    <name type="scientific">candidate division LCP-89 bacterium B3_LCP</name>
    <dbReference type="NCBI Taxonomy" id="2012998"/>
    <lineage>
        <taxon>Bacteria</taxon>
        <taxon>Pseudomonadati</taxon>
        <taxon>Bacteria division LCP-89</taxon>
    </lineage>
</organism>
<accession>A0A532USK3</accession>
<reference evidence="8 9" key="1">
    <citation type="submission" date="2017-06" db="EMBL/GenBank/DDBJ databases">
        <title>Novel microbial phyla capable of carbon fixation and sulfur reduction in deep-sea sediments.</title>
        <authorList>
            <person name="Huang J."/>
            <person name="Baker B."/>
            <person name="Wang Y."/>
        </authorList>
    </citation>
    <scope>NUCLEOTIDE SEQUENCE [LARGE SCALE GENOMIC DNA]</scope>
    <source>
        <strain evidence="8">B3_LCP</strain>
    </source>
</reference>
<evidence type="ECO:0000256" key="5">
    <source>
        <dbReference type="ARBA" id="ARBA00022989"/>
    </source>
</evidence>
<keyword evidence="7" id="KW-0472">Membrane</keyword>
<evidence type="ECO:0000256" key="4">
    <source>
        <dbReference type="ARBA" id="ARBA00022968"/>
    </source>
</evidence>
<dbReference type="Gene3D" id="3.20.20.80">
    <property type="entry name" value="Glycosidases"/>
    <property type="match status" value="1"/>
</dbReference>
<sequence length="401" mass="46420">MKRRLPFYPIVPRYIFPRMDIFGAAMIRFKEDMKNLFRTICFVQISLLIFSGCSDQSTTDLSIVSENVHAFYYPWYGNIEIDGGYFHWNHSVMGHVDEPHTYPGGDDIGANFYPRLGCYSSNDEKVVRLHMKQLKKAGIGVISVSWWGVDTFEAKAVPLLMDIGAQNGIKICFHIEPFNGRNAETTRETIMYLIDRYSSHSAFYYYPERDNLPLFYIYDSYLTSADEWATILGSEGDKTIRGTKYDALVIGLWVKEHEQDFISNGHFDGFYTYFATDGFTYGSTTANWRKQANWALENDKIFIPCVGPGYVDTRIRPWNAVNERSRERGAYFDRMFEAAIAVKPHFIGVTSFNEWHEGTQIEPAIPKAINGFKYEDYAPLQPDFYLNRARFWIGKFANNQK</sequence>
<dbReference type="CDD" id="cd11574">
    <property type="entry name" value="GH99"/>
    <property type="match status" value="1"/>
</dbReference>
<evidence type="ECO:0000256" key="1">
    <source>
        <dbReference type="ARBA" id="ARBA00004323"/>
    </source>
</evidence>
<protein>
    <submittedName>
        <fullName evidence="8">Alpha-mannosidase</fullName>
    </submittedName>
</protein>
<evidence type="ECO:0000256" key="2">
    <source>
        <dbReference type="ARBA" id="ARBA00022692"/>
    </source>
</evidence>
<keyword evidence="5" id="KW-1133">Transmembrane helix</keyword>
<name>A0A532USK3_UNCL8</name>
<dbReference type="Pfam" id="PF16317">
    <property type="entry name" value="Glyco_hydro_99"/>
    <property type="match status" value="1"/>
</dbReference>
<dbReference type="AlphaFoldDB" id="A0A532USK3"/>
<evidence type="ECO:0000313" key="8">
    <source>
        <dbReference type="EMBL" id="TKJ37915.1"/>
    </source>
</evidence>
<keyword evidence="6" id="KW-0333">Golgi apparatus</keyword>
<dbReference type="PANTHER" id="PTHR13572">
    <property type="entry name" value="ENDO-ALPHA-1,2-MANNOSIDASE"/>
    <property type="match status" value="1"/>
</dbReference>
<comment type="subcellular location">
    <subcellularLocation>
        <location evidence="1">Golgi apparatus membrane</location>
        <topology evidence="1">Single-pass type II membrane protein</topology>
    </subcellularLocation>
</comment>
<keyword evidence="2" id="KW-0812">Transmembrane</keyword>
<evidence type="ECO:0000256" key="3">
    <source>
        <dbReference type="ARBA" id="ARBA00022801"/>
    </source>
</evidence>
<dbReference type="GO" id="GO:0004559">
    <property type="term" value="F:alpha-mannosidase activity"/>
    <property type="evidence" value="ECO:0007669"/>
    <property type="project" value="TreeGrafter"/>
</dbReference>
<dbReference type="InterPro" id="IPR026071">
    <property type="entry name" value="Glyco_Hydrolase_99"/>
</dbReference>
<evidence type="ECO:0000313" key="9">
    <source>
        <dbReference type="Proteomes" id="UP000319619"/>
    </source>
</evidence>
<keyword evidence="4" id="KW-0735">Signal-anchor</keyword>